<dbReference type="InterPro" id="IPR050122">
    <property type="entry name" value="RTK"/>
</dbReference>
<evidence type="ECO:0000313" key="2">
    <source>
        <dbReference type="EMBL" id="KAK3890337.1"/>
    </source>
</evidence>
<comment type="caution">
    <text evidence="2">The sequence shown here is derived from an EMBL/GenBank/DDBJ whole genome shotgun (WGS) entry which is preliminary data.</text>
</comment>
<evidence type="ECO:0000313" key="3">
    <source>
        <dbReference type="Proteomes" id="UP001286313"/>
    </source>
</evidence>
<dbReference type="EMBL" id="JAWQEG010000431">
    <property type="protein sequence ID" value="KAK3890337.1"/>
    <property type="molecule type" value="Genomic_DNA"/>
</dbReference>
<dbReference type="Gene3D" id="3.30.200.20">
    <property type="entry name" value="Phosphorylase Kinase, domain 1"/>
    <property type="match status" value="1"/>
</dbReference>
<feature type="domain" description="Protein kinase" evidence="1">
    <location>
        <begin position="1"/>
        <end position="149"/>
    </location>
</feature>
<dbReference type="GO" id="GO:0005886">
    <property type="term" value="C:plasma membrane"/>
    <property type="evidence" value="ECO:0007669"/>
    <property type="project" value="TreeGrafter"/>
</dbReference>
<dbReference type="SUPFAM" id="SSF56112">
    <property type="entry name" value="Protein kinase-like (PK-like)"/>
    <property type="match status" value="1"/>
</dbReference>
<dbReference type="PROSITE" id="PS50011">
    <property type="entry name" value="PROTEIN_KINASE_DOM"/>
    <property type="match status" value="1"/>
</dbReference>
<dbReference type="PANTHER" id="PTHR24416:SF600">
    <property type="entry name" value="PDGF- AND VEGF-RECEPTOR RELATED, ISOFORM J"/>
    <property type="match status" value="1"/>
</dbReference>
<organism evidence="2 3">
    <name type="scientific">Petrolisthes cinctipes</name>
    <name type="common">Flat porcelain crab</name>
    <dbReference type="NCBI Taxonomy" id="88211"/>
    <lineage>
        <taxon>Eukaryota</taxon>
        <taxon>Metazoa</taxon>
        <taxon>Ecdysozoa</taxon>
        <taxon>Arthropoda</taxon>
        <taxon>Crustacea</taxon>
        <taxon>Multicrustacea</taxon>
        <taxon>Malacostraca</taxon>
        <taxon>Eumalacostraca</taxon>
        <taxon>Eucarida</taxon>
        <taxon>Decapoda</taxon>
        <taxon>Pleocyemata</taxon>
        <taxon>Anomura</taxon>
        <taxon>Galatheoidea</taxon>
        <taxon>Porcellanidae</taxon>
        <taxon>Petrolisthes</taxon>
    </lineage>
</organism>
<accession>A0AAE1GCY1</accession>
<name>A0AAE1GCY1_PETCI</name>
<proteinExistence type="predicted"/>
<dbReference type="GO" id="GO:0005524">
    <property type="term" value="F:ATP binding"/>
    <property type="evidence" value="ECO:0007669"/>
    <property type="project" value="InterPro"/>
</dbReference>
<dbReference type="GO" id="GO:0043235">
    <property type="term" value="C:receptor complex"/>
    <property type="evidence" value="ECO:0007669"/>
    <property type="project" value="TreeGrafter"/>
</dbReference>
<dbReference type="Proteomes" id="UP001286313">
    <property type="component" value="Unassembled WGS sequence"/>
</dbReference>
<sequence>MQWQAAQFGCFRAKAVVSGLEEDFATSTAAIKMCKSNADASQIRALALELKIMIHLGKHLNIVNLMGASTVDIGKCELWILVEYCRFGNLQVFLQRHRRQFVNQIDPTTGRIDLTRTTRATSPLSPSAYSNSIQSEGRKEKDLLYVKNV</sequence>
<keyword evidence="3" id="KW-1185">Reference proteome</keyword>
<gene>
    <name evidence="2" type="ORF">Pcinc_005715</name>
</gene>
<evidence type="ECO:0000259" key="1">
    <source>
        <dbReference type="PROSITE" id="PS50011"/>
    </source>
</evidence>
<dbReference type="InterPro" id="IPR000719">
    <property type="entry name" value="Prot_kinase_dom"/>
</dbReference>
<dbReference type="GO" id="GO:0007169">
    <property type="term" value="P:cell surface receptor protein tyrosine kinase signaling pathway"/>
    <property type="evidence" value="ECO:0007669"/>
    <property type="project" value="TreeGrafter"/>
</dbReference>
<dbReference type="GO" id="GO:0004714">
    <property type="term" value="F:transmembrane receptor protein tyrosine kinase activity"/>
    <property type="evidence" value="ECO:0007669"/>
    <property type="project" value="TreeGrafter"/>
</dbReference>
<reference evidence="2" key="1">
    <citation type="submission" date="2023-10" db="EMBL/GenBank/DDBJ databases">
        <title>Genome assemblies of two species of porcelain crab, Petrolisthes cinctipes and Petrolisthes manimaculis (Anomura: Porcellanidae).</title>
        <authorList>
            <person name="Angst P."/>
        </authorList>
    </citation>
    <scope>NUCLEOTIDE SEQUENCE</scope>
    <source>
        <strain evidence="2">PB745_01</strain>
        <tissue evidence="2">Gill</tissue>
    </source>
</reference>
<dbReference type="PANTHER" id="PTHR24416">
    <property type="entry name" value="TYROSINE-PROTEIN KINASE RECEPTOR"/>
    <property type="match status" value="1"/>
</dbReference>
<protein>
    <recommendedName>
        <fullName evidence="1">Protein kinase domain-containing protein</fullName>
    </recommendedName>
</protein>
<dbReference type="Pfam" id="PF07714">
    <property type="entry name" value="PK_Tyr_Ser-Thr"/>
    <property type="match status" value="1"/>
</dbReference>
<dbReference type="InterPro" id="IPR011009">
    <property type="entry name" value="Kinase-like_dom_sf"/>
</dbReference>
<dbReference type="AlphaFoldDB" id="A0AAE1GCY1"/>
<dbReference type="InterPro" id="IPR001245">
    <property type="entry name" value="Ser-Thr/Tyr_kinase_cat_dom"/>
</dbReference>